<name>A0A917ZY12_9ACTN</name>
<keyword evidence="4" id="KW-1185">Reference proteome</keyword>
<reference evidence="3" key="2">
    <citation type="submission" date="2020-09" db="EMBL/GenBank/DDBJ databases">
        <authorList>
            <person name="Sun Q."/>
            <person name="Zhou Y."/>
        </authorList>
    </citation>
    <scope>NUCLEOTIDE SEQUENCE</scope>
    <source>
        <strain evidence="3">CGMCC 4.7201</strain>
    </source>
</reference>
<dbReference type="GO" id="GO:0003700">
    <property type="term" value="F:DNA-binding transcription factor activity"/>
    <property type="evidence" value="ECO:0007669"/>
    <property type="project" value="InterPro"/>
</dbReference>
<evidence type="ECO:0000259" key="2">
    <source>
        <dbReference type="Pfam" id="PF12802"/>
    </source>
</evidence>
<proteinExistence type="predicted"/>
<accession>A0A917ZY12</accession>
<dbReference type="EMBL" id="BMMS01000036">
    <property type="protein sequence ID" value="GGO97979.1"/>
    <property type="molecule type" value="Genomic_DNA"/>
</dbReference>
<feature type="region of interest" description="Disordered" evidence="1">
    <location>
        <begin position="105"/>
        <end position="127"/>
    </location>
</feature>
<dbReference type="RefSeq" id="WP_189135068.1">
    <property type="nucleotide sequence ID" value="NZ_BMMS01000036.1"/>
</dbReference>
<feature type="domain" description="HTH marR-type" evidence="2">
    <location>
        <begin position="16"/>
        <end position="71"/>
    </location>
</feature>
<sequence length="127" mass="13752">MLMVTDLFAMLPRLELTPTAINVLSVMISKQQPGGAVPITQAEVAEELDILPSVVSRAMALLAERGLVLRRGHRYSLNPAIAGYTSESEMQTTLAKAVRDGLPSINVPKYERRPPKSGKGRRLAVAS</sequence>
<reference evidence="3" key="1">
    <citation type="journal article" date="2014" name="Int. J. Syst. Evol. Microbiol.">
        <title>Complete genome sequence of Corynebacterium casei LMG S-19264T (=DSM 44701T), isolated from a smear-ripened cheese.</title>
        <authorList>
            <consortium name="US DOE Joint Genome Institute (JGI-PGF)"/>
            <person name="Walter F."/>
            <person name="Albersmeier A."/>
            <person name="Kalinowski J."/>
            <person name="Ruckert C."/>
        </authorList>
    </citation>
    <scope>NUCLEOTIDE SEQUENCE</scope>
    <source>
        <strain evidence="3">CGMCC 4.7201</strain>
    </source>
</reference>
<dbReference type="SUPFAM" id="SSF46785">
    <property type="entry name" value="Winged helix' DNA-binding domain"/>
    <property type="match status" value="1"/>
</dbReference>
<dbReference type="Pfam" id="PF12802">
    <property type="entry name" value="MarR_2"/>
    <property type="match status" value="1"/>
</dbReference>
<dbReference type="InterPro" id="IPR036390">
    <property type="entry name" value="WH_DNA-bd_sf"/>
</dbReference>
<protein>
    <recommendedName>
        <fullName evidence="2">HTH marR-type domain-containing protein</fullName>
    </recommendedName>
</protein>
<comment type="caution">
    <text evidence="3">The sequence shown here is derived from an EMBL/GenBank/DDBJ whole genome shotgun (WGS) entry which is preliminary data.</text>
</comment>
<dbReference type="AlphaFoldDB" id="A0A917ZY12"/>
<dbReference type="InterPro" id="IPR036388">
    <property type="entry name" value="WH-like_DNA-bd_sf"/>
</dbReference>
<gene>
    <name evidence="3" type="ORF">GCM10012280_61020</name>
</gene>
<dbReference type="Proteomes" id="UP000641932">
    <property type="component" value="Unassembled WGS sequence"/>
</dbReference>
<evidence type="ECO:0000313" key="4">
    <source>
        <dbReference type="Proteomes" id="UP000641932"/>
    </source>
</evidence>
<evidence type="ECO:0000313" key="3">
    <source>
        <dbReference type="EMBL" id="GGO97979.1"/>
    </source>
</evidence>
<dbReference type="Gene3D" id="1.10.10.10">
    <property type="entry name" value="Winged helix-like DNA-binding domain superfamily/Winged helix DNA-binding domain"/>
    <property type="match status" value="1"/>
</dbReference>
<evidence type="ECO:0000256" key="1">
    <source>
        <dbReference type="SAM" id="MobiDB-lite"/>
    </source>
</evidence>
<feature type="compositionally biased region" description="Basic residues" evidence="1">
    <location>
        <begin position="115"/>
        <end position="127"/>
    </location>
</feature>
<organism evidence="3 4">
    <name type="scientific">Wenjunlia tyrosinilytica</name>
    <dbReference type="NCBI Taxonomy" id="1544741"/>
    <lineage>
        <taxon>Bacteria</taxon>
        <taxon>Bacillati</taxon>
        <taxon>Actinomycetota</taxon>
        <taxon>Actinomycetes</taxon>
        <taxon>Kitasatosporales</taxon>
        <taxon>Streptomycetaceae</taxon>
        <taxon>Wenjunlia</taxon>
    </lineage>
</organism>
<dbReference type="InterPro" id="IPR000835">
    <property type="entry name" value="HTH_MarR-typ"/>
</dbReference>